<dbReference type="SUPFAM" id="SSF56059">
    <property type="entry name" value="Glutathione synthetase ATP-binding domain-like"/>
    <property type="match status" value="1"/>
</dbReference>
<keyword evidence="2" id="KW-0547">Nucleotide-binding</keyword>
<proteinExistence type="predicted"/>
<sequence>MNTRVLILSAWNDPHGAAVRWALEKNAVDTVMSPSLFTGDAARYSIWSSDQDTRLHSSHFAGDDTGFRSAWYRRPMFPEPVAQLEADREFISRQWRYFQRNVFDLGAQLGNTLWVNQPVPGMMAESKLVQLQAARAAGLTFPELVVTNDAADVRELIERHGRVVYKTFYPQSWQSASTGGIYSLGVVLLDAHSELPEQAIATCPGIFQRYIDKAYDVRVTIIGSKFFAVRMLKQNGEAYLDWRPSALAEETVMEPFELSQSMTDRLRDLMRRLDIVFGCVDLVVDRNGEAYFLEVNQAGQFLFVEERTRSLPLLRAITAMLSSGRTDYSLEDCAPVSFLDYLQTDDYRAVMESLQEEPLLAAIEP</sequence>
<evidence type="ECO:0000313" key="4">
    <source>
        <dbReference type="EMBL" id="MBE1159886.1"/>
    </source>
</evidence>
<evidence type="ECO:0000256" key="2">
    <source>
        <dbReference type="PROSITE-ProRule" id="PRU00409"/>
    </source>
</evidence>
<gene>
    <name evidence="4" type="ORF">IGX34_05775</name>
</gene>
<dbReference type="Gene3D" id="3.30.470.20">
    <property type="entry name" value="ATP-grasp fold, B domain"/>
    <property type="match status" value="1"/>
</dbReference>
<evidence type="ECO:0000256" key="1">
    <source>
        <dbReference type="ARBA" id="ARBA00023211"/>
    </source>
</evidence>
<dbReference type="PANTHER" id="PTHR21621:SF0">
    <property type="entry name" value="BETA-CITRYLGLUTAMATE SYNTHASE B-RELATED"/>
    <property type="match status" value="1"/>
</dbReference>
<accession>A0ABR9G771</accession>
<dbReference type="InterPro" id="IPR011761">
    <property type="entry name" value="ATP-grasp"/>
</dbReference>
<dbReference type="PANTHER" id="PTHR21621">
    <property type="entry name" value="RIBOSOMAL PROTEIN S6 MODIFICATION PROTEIN"/>
    <property type="match status" value="1"/>
</dbReference>
<keyword evidence="1" id="KW-0464">Manganese</keyword>
<keyword evidence="5" id="KW-1185">Reference proteome</keyword>
<keyword evidence="2" id="KW-0067">ATP-binding</keyword>
<evidence type="ECO:0000259" key="3">
    <source>
        <dbReference type="PROSITE" id="PS50975"/>
    </source>
</evidence>
<name>A0ABR9G771_9GAMM</name>
<dbReference type="RefSeq" id="WP_192554736.1">
    <property type="nucleotide sequence ID" value="NZ_JACZZA010000002.1"/>
</dbReference>
<reference evidence="4 5" key="1">
    <citation type="submission" date="2020-09" db="EMBL/GenBank/DDBJ databases">
        <title>Dyella sp. 7MK23 isolated from forest soil.</title>
        <authorList>
            <person name="Fu J."/>
        </authorList>
    </citation>
    <scope>NUCLEOTIDE SEQUENCE [LARGE SCALE GENOMIC DNA]</scope>
    <source>
        <strain evidence="4 5">7MK23</strain>
    </source>
</reference>
<evidence type="ECO:0000313" key="5">
    <source>
        <dbReference type="Proteomes" id="UP000651010"/>
    </source>
</evidence>
<organism evidence="4 5">
    <name type="scientific">Dyella acidiphila</name>
    <dbReference type="NCBI Taxonomy" id="2775866"/>
    <lineage>
        <taxon>Bacteria</taxon>
        <taxon>Pseudomonadati</taxon>
        <taxon>Pseudomonadota</taxon>
        <taxon>Gammaproteobacteria</taxon>
        <taxon>Lysobacterales</taxon>
        <taxon>Rhodanobacteraceae</taxon>
        <taxon>Dyella</taxon>
    </lineage>
</organism>
<dbReference type="EMBL" id="JACZZA010000002">
    <property type="protein sequence ID" value="MBE1159886.1"/>
    <property type="molecule type" value="Genomic_DNA"/>
</dbReference>
<dbReference type="Proteomes" id="UP000651010">
    <property type="component" value="Unassembled WGS sequence"/>
</dbReference>
<protein>
    <recommendedName>
        <fullName evidence="3">ATP-grasp domain-containing protein</fullName>
    </recommendedName>
</protein>
<feature type="domain" description="ATP-grasp" evidence="3">
    <location>
        <begin position="131"/>
        <end position="322"/>
    </location>
</feature>
<comment type="caution">
    <text evidence="4">The sequence shown here is derived from an EMBL/GenBank/DDBJ whole genome shotgun (WGS) entry which is preliminary data.</text>
</comment>
<dbReference type="PROSITE" id="PS50975">
    <property type="entry name" value="ATP_GRASP"/>
    <property type="match status" value="1"/>
</dbReference>